<evidence type="ECO:0000313" key="2">
    <source>
        <dbReference type="Proteomes" id="UP000190959"/>
    </source>
</evidence>
<protein>
    <submittedName>
        <fullName evidence="1">Uncharacterized protein</fullName>
    </submittedName>
</protein>
<accession>A0A1S9N6K5</accession>
<dbReference type="EMBL" id="MWMH01000003">
    <property type="protein sequence ID" value="OOP73197.1"/>
    <property type="molecule type" value="Genomic_DNA"/>
</dbReference>
<gene>
    <name evidence="1" type="ORF">CBEIBR21_09175</name>
</gene>
<dbReference type="RefSeq" id="WP_078115347.1">
    <property type="nucleotide sequence ID" value="NZ_MWMH01000003.1"/>
</dbReference>
<evidence type="ECO:0000313" key="1">
    <source>
        <dbReference type="EMBL" id="OOP73197.1"/>
    </source>
</evidence>
<comment type="caution">
    <text evidence="1">The sequence shown here is derived from an EMBL/GenBank/DDBJ whole genome shotgun (WGS) entry which is preliminary data.</text>
</comment>
<organism evidence="1 2">
    <name type="scientific">Clostridium beijerinckii</name>
    <name type="common">Clostridium MP</name>
    <dbReference type="NCBI Taxonomy" id="1520"/>
    <lineage>
        <taxon>Bacteria</taxon>
        <taxon>Bacillati</taxon>
        <taxon>Bacillota</taxon>
        <taxon>Clostridia</taxon>
        <taxon>Eubacteriales</taxon>
        <taxon>Clostridiaceae</taxon>
        <taxon>Clostridium</taxon>
    </lineage>
</organism>
<name>A0A1S9N6K5_CLOBE</name>
<reference evidence="1 2" key="1">
    <citation type="submission" date="2017-02" db="EMBL/GenBank/DDBJ databases">
        <title>Genome sequence of Clostridium beijerinckii Br21.</title>
        <authorList>
            <person name="Fonseca B.C."/>
            <person name="Guazzaroni M.E."/>
            <person name="Riano-Pachon D.M."/>
            <person name="Reginatto V."/>
        </authorList>
    </citation>
    <scope>NUCLEOTIDE SEQUENCE [LARGE SCALE GENOMIC DNA]</scope>
    <source>
        <strain evidence="1 2">Br21</strain>
    </source>
</reference>
<proteinExistence type="predicted"/>
<dbReference type="AlphaFoldDB" id="A0A1S9N6K5"/>
<sequence>MREDYCITFKDEIKKIKSMYRDVLDREENELNSIAQIIFKVEFIFYLAIKVNEEQQIYKTTEHIRKAEFSPFFNLYGNISNKSKHYISLISMISQWNVKDIMEKDLNEYIGVGKYLYININKNDIYEEIFISKDMLNINLGKKDRSNIYEGASEKIIKNIIYNTKDLSKYANKKYFVKFGDKINPFNNREFEILINSSKSSLIDINYSSKKNVNFTLREIIKAAEHMDKLLLEESNWKERIENLEFIKYSNKAFKVNKLNIHDTQNWVGLLNVGKTTLMKVIAFNNFQKNITSTLVLKDNVEIYETVDLFNRLGINAIPLTSDANRKKIFKDVVTSKINNSQDIANIFNNKSFEHLSQNCPLKEYLDDNDKGTYELTGTLCPYIYCYYKDSKGKEIEERISCPLYNKCDFYKAKKSLNAAKIYLTTVSALIYGLTEKEIYKEKMSYLEYVYKVSDLIMFDEADSVQQIVDNIFIPLEDLINGNESTIEYLYKTIPNIFRNRRGKISNELQNWERELLQLNSLVIGIYSGLVHTKNIFVNIVKSKNNLGDEKITKKYPDLFKMLSKSTFNAQKTFNILAYFINVNCKENDELNDKELIVDNTKELEAMQKTIERFNELIYFYKHDKDSEFSDLVNLASSDEEYFERKAKKYWDDLLLKCKISEDVANNQNFNDSLLTLFKIGLYILAFEKLYGKILTKHYNVKSELKSLNITDKKINESLMLFNKLREYDSVLPIAPIGTEIGFTLDGEKGNEVLKLFKYLNNGRYLLYKLHQLYEDIDLAEGPKVILFSGTSFAPESSKFHIDMDVNYVIKRKGDLNIHLDYEAKMLINDKNKLIRISGLSGFKLEEAIKNMGYALTKSLGDTPCMLERMLSELDSHRKRLMIIMGSYEESRMLKDSIVSNYKGDILKIAALNEDVKRSDLVHFANNDYNILIAPMLAVHRGHNILTVIEDEPANEEERFNEIIEKNIAAFGAIAYGKRPYPKPHVLSDLASLLNSSAIKHLLYDKDDDIKTTVNRIIKESKELFKRFYDQKYYLDLSDNERTRLIANIAVDTNQLEGRLIRGDVGAKVFWLDGAFFPHYENSEINSNETSMLLGLRDYYINTSNELKGKDKYIFDELYGYRIEAFRNMKGLR</sequence>
<dbReference type="Proteomes" id="UP000190959">
    <property type="component" value="Unassembled WGS sequence"/>
</dbReference>